<dbReference type="Proteomes" id="UP000636800">
    <property type="component" value="Chromosome 6"/>
</dbReference>
<sequence>MTFLRELYAEEGVDIGVDEPFLRALFLLTASSYQGNEEIDLPLTQPRHRLPPPVEDTFLDARQEGEEAHLTEVPEKLPARGHDLSNLLLLQLLPEAHENQEAKDGKLEAFHGIHGAVIGTGTIGTGVDVVSVAGKELTRGGERIRAVGEGGPLLDEGFVLEVPVGDEDRAVAADVEGDDGAVPSMQVAKEIVVDVGDRSPQPEKVAEDENGRRPGGRRSNLCFLNGWRSRR</sequence>
<name>A0A835UY40_VANPL</name>
<feature type="compositionally biased region" description="Basic and acidic residues" evidence="1">
    <location>
        <begin position="195"/>
        <end position="212"/>
    </location>
</feature>
<gene>
    <name evidence="2" type="ORF">HPP92_012892</name>
</gene>
<feature type="region of interest" description="Disordered" evidence="1">
    <location>
        <begin position="195"/>
        <end position="231"/>
    </location>
</feature>
<reference evidence="2 3" key="1">
    <citation type="journal article" date="2020" name="Nat. Food">
        <title>A phased Vanilla planifolia genome enables genetic improvement of flavour and production.</title>
        <authorList>
            <person name="Hasing T."/>
            <person name="Tang H."/>
            <person name="Brym M."/>
            <person name="Khazi F."/>
            <person name="Huang T."/>
            <person name="Chambers A.H."/>
        </authorList>
    </citation>
    <scope>NUCLEOTIDE SEQUENCE [LARGE SCALE GENOMIC DNA]</scope>
    <source>
        <tissue evidence="2">Leaf</tissue>
    </source>
</reference>
<keyword evidence="3" id="KW-1185">Reference proteome</keyword>
<dbReference type="EMBL" id="JADCNL010000006">
    <property type="protein sequence ID" value="KAG0476051.1"/>
    <property type="molecule type" value="Genomic_DNA"/>
</dbReference>
<evidence type="ECO:0000313" key="3">
    <source>
        <dbReference type="Proteomes" id="UP000636800"/>
    </source>
</evidence>
<protein>
    <submittedName>
        <fullName evidence="2">Uncharacterized protein</fullName>
    </submittedName>
</protein>
<accession>A0A835UY40</accession>
<dbReference type="OrthoDB" id="652091at2759"/>
<comment type="caution">
    <text evidence="2">The sequence shown here is derived from an EMBL/GenBank/DDBJ whole genome shotgun (WGS) entry which is preliminary data.</text>
</comment>
<evidence type="ECO:0000256" key="1">
    <source>
        <dbReference type="SAM" id="MobiDB-lite"/>
    </source>
</evidence>
<evidence type="ECO:0000313" key="2">
    <source>
        <dbReference type="EMBL" id="KAG0476051.1"/>
    </source>
</evidence>
<proteinExistence type="predicted"/>
<organism evidence="2 3">
    <name type="scientific">Vanilla planifolia</name>
    <name type="common">Vanilla</name>
    <dbReference type="NCBI Taxonomy" id="51239"/>
    <lineage>
        <taxon>Eukaryota</taxon>
        <taxon>Viridiplantae</taxon>
        <taxon>Streptophyta</taxon>
        <taxon>Embryophyta</taxon>
        <taxon>Tracheophyta</taxon>
        <taxon>Spermatophyta</taxon>
        <taxon>Magnoliopsida</taxon>
        <taxon>Liliopsida</taxon>
        <taxon>Asparagales</taxon>
        <taxon>Orchidaceae</taxon>
        <taxon>Vanilloideae</taxon>
        <taxon>Vanilleae</taxon>
        <taxon>Vanilla</taxon>
    </lineage>
</organism>
<dbReference type="AlphaFoldDB" id="A0A835UY40"/>